<keyword evidence="1" id="KW-0812">Transmembrane</keyword>
<dbReference type="AlphaFoldDB" id="A0AA85JB14"/>
<dbReference type="Proteomes" id="UP000050795">
    <property type="component" value="Unassembled WGS sequence"/>
</dbReference>
<proteinExistence type="predicted"/>
<keyword evidence="1" id="KW-0472">Membrane</keyword>
<sequence length="52" mass="6400">KRKCDRWFGSYTIPEIYRGIYGRVVYRISQTQWLFLALFTYSLWLRIGIVHQ</sequence>
<evidence type="ECO:0000256" key="1">
    <source>
        <dbReference type="SAM" id="Phobius"/>
    </source>
</evidence>
<dbReference type="WBParaSite" id="TREG1_140800.1">
    <property type="protein sequence ID" value="TREG1_140800.1"/>
    <property type="gene ID" value="TREG1_140800"/>
</dbReference>
<protein>
    <submittedName>
        <fullName evidence="3">Uncharacterized protein</fullName>
    </submittedName>
</protein>
<keyword evidence="2" id="KW-1185">Reference proteome</keyword>
<accession>A0AA85JB14</accession>
<keyword evidence="1" id="KW-1133">Transmembrane helix</keyword>
<name>A0AA85JB14_TRIRE</name>
<feature type="transmembrane region" description="Helical" evidence="1">
    <location>
        <begin position="33"/>
        <end position="51"/>
    </location>
</feature>
<evidence type="ECO:0000313" key="3">
    <source>
        <dbReference type="WBParaSite" id="TREG1_140800.1"/>
    </source>
</evidence>
<organism evidence="2 3">
    <name type="scientific">Trichobilharzia regenti</name>
    <name type="common">Nasal bird schistosome</name>
    <dbReference type="NCBI Taxonomy" id="157069"/>
    <lineage>
        <taxon>Eukaryota</taxon>
        <taxon>Metazoa</taxon>
        <taxon>Spiralia</taxon>
        <taxon>Lophotrochozoa</taxon>
        <taxon>Platyhelminthes</taxon>
        <taxon>Trematoda</taxon>
        <taxon>Digenea</taxon>
        <taxon>Strigeidida</taxon>
        <taxon>Schistosomatoidea</taxon>
        <taxon>Schistosomatidae</taxon>
        <taxon>Trichobilharzia</taxon>
    </lineage>
</organism>
<evidence type="ECO:0000313" key="2">
    <source>
        <dbReference type="Proteomes" id="UP000050795"/>
    </source>
</evidence>
<reference evidence="3" key="2">
    <citation type="submission" date="2023-11" db="UniProtKB">
        <authorList>
            <consortium name="WormBaseParasite"/>
        </authorList>
    </citation>
    <scope>IDENTIFICATION</scope>
</reference>
<reference evidence="2" key="1">
    <citation type="submission" date="2022-06" db="EMBL/GenBank/DDBJ databases">
        <authorList>
            <person name="Berger JAMES D."/>
            <person name="Berger JAMES D."/>
        </authorList>
    </citation>
    <scope>NUCLEOTIDE SEQUENCE [LARGE SCALE GENOMIC DNA]</scope>
</reference>